<dbReference type="AlphaFoldDB" id="A0A6G1JKV2"/>
<organism evidence="3 4">
    <name type="scientific">Lentithecium fluviatile CBS 122367</name>
    <dbReference type="NCBI Taxonomy" id="1168545"/>
    <lineage>
        <taxon>Eukaryota</taxon>
        <taxon>Fungi</taxon>
        <taxon>Dikarya</taxon>
        <taxon>Ascomycota</taxon>
        <taxon>Pezizomycotina</taxon>
        <taxon>Dothideomycetes</taxon>
        <taxon>Pleosporomycetidae</taxon>
        <taxon>Pleosporales</taxon>
        <taxon>Massarineae</taxon>
        <taxon>Lentitheciaceae</taxon>
        <taxon>Lentithecium</taxon>
    </lineage>
</organism>
<feature type="compositionally biased region" description="Low complexity" evidence="1">
    <location>
        <begin position="37"/>
        <end position="72"/>
    </location>
</feature>
<keyword evidence="4" id="KW-1185">Reference proteome</keyword>
<sequence length="180" mass="18340">MADVFTSAPASESPASSPPTSDSTIISTTLTGITTYTTTTTNTPLTSSSGSSPTSPSSDTTTLITSTTPFDTASSPLPTITTTPNYWGWNCNTTNSSRGGLSASESGWACSETFVLPSSTKISMNLTEPSATGNESSEPTRTFVPGDFPGAASRPMDAGMGSVMGWAGLMVVVGVWVGLL</sequence>
<gene>
    <name evidence="3" type="ORF">K458DRAFT_398990</name>
</gene>
<feature type="region of interest" description="Disordered" evidence="1">
    <location>
        <begin position="1"/>
        <end position="25"/>
    </location>
</feature>
<dbReference type="EMBL" id="MU005570">
    <property type="protein sequence ID" value="KAF2691058.1"/>
    <property type="molecule type" value="Genomic_DNA"/>
</dbReference>
<feature type="transmembrane region" description="Helical" evidence="2">
    <location>
        <begin position="163"/>
        <end position="179"/>
    </location>
</feature>
<name>A0A6G1JKV2_9PLEO</name>
<keyword evidence="2" id="KW-1133">Transmembrane helix</keyword>
<accession>A0A6G1JKV2</accession>
<reference evidence="3" key="1">
    <citation type="journal article" date="2020" name="Stud. Mycol.">
        <title>101 Dothideomycetes genomes: a test case for predicting lifestyles and emergence of pathogens.</title>
        <authorList>
            <person name="Haridas S."/>
            <person name="Albert R."/>
            <person name="Binder M."/>
            <person name="Bloem J."/>
            <person name="Labutti K."/>
            <person name="Salamov A."/>
            <person name="Andreopoulos B."/>
            <person name="Baker S."/>
            <person name="Barry K."/>
            <person name="Bills G."/>
            <person name="Bluhm B."/>
            <person name="Cannon C."/>
            <person name="Castanera R."/>
            <person name="Culley D."/>
            <person name="Daum C."/>
            <person name="Ezra D."/>
            <person name="Gonzalez J."/>
            <person name="Henrissat B."/>
            <person name="Kuo A."/>
            <person name="Liang C."/>
            <person name="Lipzen A."/>
            <person name="Lutzoni F."/>
            <person name="Magnuson J."/>
            <person name="Mondo S."/>
            <person name="Nolan M."/>
            <person name="Ohm R."/>
            <person name="Pangilinan J."/>
            <person name="Park H.-J."/>
            <person name="Ramirez L."/>
            <person name="Alfaro M."/>
            <person name="Sun H."/>
            <person name="Tritt A."/>
            <person name="Yoshinaga Y."/>
            <person name="Zwiers L.-H."/>
            <person name="Turgeon B."/>
            <person name="Goodwin S."/>
            <person name="Spatafora J."/>
            <person name="Crous P."/>
            <person name="Grigoriev I."/>
        </authorList>
    </citation>
    <scope>NUCLEOTIDE SEQUENCE</scope>
    <source>
        <strain evidence="3">CBS 122367</strain>
    </source>
</reference>
<evidence type="ECO:0000256" key="1">
    <source>
        <dbReference type="SAM" id="MobiDB-lite"/>
    </source>
</evidence>
<proteinExistence type="predicted"/>
<evidence type="ECO:0000313" key="4">
    <source>
        <dbReference type="Proteomes" id="UP000799291"/>
    </source>
</evidence>
<keyword evidence="2" id="KW-0472">Membrane</keyword>
<protein>
    <submittedName>
        <fullName evidence="3">Uncharacterized protein</fullName>
    </submittedName>
</protein>
<keyword evidence="2" id="KW-0812">Transmembrane</keyword>
<evidence type="ECO:0000313" key="3">
    <source>
        <dbReference type="EMBL" id="KAF2691058.1"/>
    </source>
</evidence>
<evidence type="ECO:0000256" key="2">
    <source>
        <dbReference type="SAM" id="Phobius"/>
    </source>
</evidence>
<feature type="region of interest" description="Disordered" evidence="1">
    <location>
        <begin position="37"/>
        <end position="77"/>
    </location>
</feature>
<dbReference type="Proteomes" id="UP000799291">
    <property type="component" value="Unassembled WGS sequence"/>
</dbReference>